<evidence type="ECO:0000313" key="2">
    <source>
        <dbReference type="EMBL" id="CAI5438619.1"/>
    </source>
</evidence>
<protein>
    <submittedName>
        <fullName evidence="2">Uncharacterized protein</fullName>
    </submittedName>
</protein>
<feature type="compositionally biased region" description="Basic and acidic residues" evidence="1">
    <location>
        <begin position="38"/>
        <end position="50"/>
    </location>
</feature>
<sequence>MDKNKSKEIAVPSKCEKSSNPPSEELDETSKDAPSLKIRSDGKSFDDSENRSPIQNLDLKPVNRLKNATK</sequence>
<proteinExistence type="predicted"/>
<keyword evidence="3" id="KW-1185">Reference proteome</keyword>
<evidence type="ECO:0000256" key="1">
    <source>
        <dbReference type="SAM" id="MobiDB-lite"/>
    </source>
</evidence>
<dbReference type="AlphaFoldDB" id="A0A9P1I6N0"/>
<gene>
    <name evidence="2" type="ORF">CAMP_LOCUS1256</name>
</gene>
<evidence type="ECO:0000313" key="3">
    <source>
        <dbReference type="Proteomes" id="UP001152747"/>
    </source>
</evidence>
<dbReference type="Proteomes" id="UP001152747">
    <property type="component" value="Unassembled WGS sequence"/>
</dbReference>
<reference evidence="2" key="1">
    <citation type="submission" date="2022-11" db="EMBL/GenBank/DDBJ databases">
        <authorList>
            <person name="Kikuchi T."/>
        </authorList>
    </citation>
    <scope>NUCLEOTIDE SEQUENCE</scope>
    <source>
        <strain evidence="2">PS1010</strain>
    </source>
</reference>
<dbReference type="EMBL" id="CANHGI010000001">
    <property type="protein sequence ID" value="CAI5438619.1"/>
    <property type="molecule type" value="Genomic_DNA"/>
</dbReference>
<feature type="region of interest" description="Disordered" evidence="1">
    <location>
        <begin position="1"/>
        <end position="70"/>
    </location>
</feature>
<accession>A0A9P1I6N0</accession>
<comment type="caution">
    <text evidence="2">The sequence shown here is derived from an EMBL/GenBank/DDBJ whole genome shotgun (WGS) entry which is preliminary data.</text>
</comment>
<organism evidence="2 3">
    <name type="scientific">Caenorhabditis angaria</name>
    <dbReference type="NCBI Taxonomy" id="860376"/>
    <lineage>
        <taxon>Eukaryota</taxon>
        <taxon>Metazoa</taxon>
        <taxon>Ecdysozoa</taxon>
        <taxon>Nematoda</taxon>
        <taxon>Chromadorea</taxon>
        <taxon>Rhabditida</taxon>
        <taxon>Rhabditina</taxon>
        <taxon>Rhabditomorpha</taxon>
        <taxon>Rhabditoidea</taxon>
        <taxon>Rhabditidae</taxon>
        <taxon>Peloderinae</taxon>
        <taxon>Caenorhabditis</taxon>
    </lineage>
</organism>
<name>A0A9P1I6N0_9PELO</name>